<keyword evidence="2" id="KW-0479">Metal-binding</keyword>
<dbReference type="InterPro" id="IPR002110">
    <property type="entry name" value="Ankyrin_rpt"/>
</dbReference>
<evidence type="ECO:0000256" key="7">
    <source>
        <dbReference type="ARBA" id="ARBA00023054"/>
    </source>
</evidence>
<dbReference type="SMART" id="SM00233">
    <property type="entry name" value="PH"/>
    <property type="match status" value="1"/>
</dbReference>
<evidence type="ECO:0000256" key="6">
    <source>
        <dbReference type="ARBA" id="ARBA00023043"/>
    </source>
</evidence>
<feature type="repeat" description="ANK" evidence="8">
    <location>
        <begin position="727"/>
        <end position="759"/>
    </location>
</feature>
<dbReference type="Gene3D" id="1.25.40.20">
    <property type="entry name" value="Ankyrin repeat-containing domain"/>
    <property type="match status" value="1"/>
</dbReference>
<dbReference type="GO" id="GO:0008270">
    <property type="term" value="F:zinc ion binding"/>
    <property type="evidence" value="ECO:0007669"/>
    <property type="project" value="UniProtKB-KW"/>
</dbReference>
<dbReference type="CDD" id="cd08204">
    <property type="entry name" value="ArfGap"/>
    <property type="match status" value="1"/>
</dbReference>
<keyword evidence="3" id="KW-0677">Repeat</keyword>
<dbReference type="SUPFAM" id="SSF103657">
    <property type="entry name" value="BAR/IMD domain-like"/>
    <property type="match status" value="1"/>
</dbReference>
<dbReference type="PROSITE" id="PS50088">
    <property type="entry name" value="ANK_REPEAT"/>
    <property type="match status" value="2"/>
</dbReference>
<evidence type="ECO:0000313" key="15">
    <source>
        <dbReference type="Proteomes" id="UP000015453"/>
    </source>
</evidence>
<dbReference type="AlphaFoldDB" id="S8E464"/>
<dbReference type="InterPro" id="IPR035670">
    <property type="entry name" value="AGD1/2/3/4_BAR_plant"/>
</dbReference>
<dbReference type="InterPro" id="IPR036770">
    <property type="entry name" value="Ankyrin_rpt-contain_sf"/>
</dbReference>
<dbReference type="CDD" id="cd07606">
    <property type="entry name" value="BAR_SFC_plant"/>
    <property type="match status" value="1"/>
</dbReference>
<evidence type="ECO:0000313" key="14">
    <source>
        <dbReference type="EMBL" id="EPS67082.1"/>
    </source>
</evidence>
<evidence type="ECO:0000259" key="13">
    <source>
        <dbReference type="PROSITE" id="PS50115"/>
    </source>
</evidence>
<dbReference type="InterPro" id="IPR001849">
    <property type="entry name" value="PH_domain"/>
</dbReference>
<name>S8E464_9LAMI</name>
<dbReference type="PROSITE" id="PS50115">
    <property type="entry name" value="ARFGAP"/>
    <property type="match status" value="1"/>
</dbReference>
<accession>S8E464</accession>
<dbReference type="PANTHER" id="PTHR23180">
    <property type="entry name" value="CENTAURIN/ARF"/>
    <property type="match status" value="1"/>
</dbReference>
<reference evidence="14 15" key="1">
    <citation type="journal article" date="2013" name="BMC Genomics">
        <title>The miniature genome of a carnivorous plant Genlisea aurea contains a low number of genes and short non-coding sequences.</title>
        <authorList>
            <person name="Leushkin E.V."/>
            <person name="Sutormin R.A."/>
            <person name="Nabieva E.R."/>
            <person name="Penin A.A."/>
            <person name="Kondrashov A.S."/>
            <person name="Logacheva M.D."/>
        </authorList>
    </citation>
    <scope>NUCLEOTIDE SEQUENCE [LARGE SCALE GENOMIC DNA]</scope>
</reference>
<dbReference type="SMART" id="SM00105">
    <property type="entry name" value="ArfGap"/>
    <property type="match status" value="1"/>
</dbReference>
<dbReference type="GO" id="GO:0005096">
    <property type="term" value="F:GTPase activator activity"/>
    <property type="evidence" value="ECO:0007669"/>
    <property type="project" value="UniProtKB-KW"/>
</dbReference>
<dbReference type="OrthoDB" id="194358at2759"/>
<dbReference type="InterPro" id="IPR037278">
    <property type="entry name" value="ARFGAP/RecO"/>
</dbReference>
<dbReference type="GO" id="GO:0005737">
    <property type="term" value="C:cytoplasm"/>
    <property type="evidence" value="ECO:0007669"/>
    <property type="project" value="InterPro"/>
</dbReference>
<keyword evidence="1" id="KW-0343">GTPase activation</keyword>
<keyword evidence="5" id="KW-0862">Zinc</keyword>
<keyword evidence="15" id="KW-1185">Reference proteome</keyword>
<dbReference type="Pfam" id="PF01412">
    <property type="entry name" value="ArfGap"/>
    <property type="match status" value="1"/>
</dbReference>
<keyword evidence="4 9" id="KW-0863">Zinc-finger</keyword>
<evidence type="ECO:0000259" key="12">
    <source>
        <dbReference type="PROSITE" id="PS50003"/>
    </source>
</evidence>
<dbReference type="InterPro" id="IPR038508">
    <property type="entry name" value="ArfGAP_dom_sf"/>
</dbReference>
<dbReference type="SUPFAM" id="SSF50729">
    <property type="entry name" value="PH domain-like"/>
    <property type="match status" value="1"/>
</dbReference>
<dbReference type="SMART" id="SM00721">
    <property type="entry name" value="BAR"/>
    <property type="match status" value="1"/>
</dbReference>
<evidence type="ECO:0000256" key="8">
    <source>
        <dbReference type="PROSITE-ProRule" id="PRU00023"/>
    </source>
</evidence>
<dbReference type="Pfam" id="PF13637">
    <property type="entry name" value="Ank_4"/>
    <property type="match status" value="1"/>
</dbReference>
<dbReference type="Proteomes" id="UP000015453">
    <property type="component" value="Unassembled WGS sequence"/>
</dbReference>
<dbReference type="InterPro" id="IPR027267">
    <property type="entry name" value="AH/BAR_dom_sf"/>
</dbReference>
<sequence length="783" mass="87052">MQFPKLDDSPMFRKQMQTLEESSETLGERCLKFYKGCRKYTEGLGEGYDGDIAFASALETFGGGHNDPISIAFGGPVMTKFTIALREIGTYKEVLRSQVEHTLNERLLQFVNIDLHDVKEARKRFEKASVLYDQARERFLSLRIGTRSDVAAAVEEELHHARSAFEQTRFSLATALSNVEAKKRFEFLEAVSETMAAHLRYFKQGYELLHQMEPYINQVSTYAKQSKERSNYELAALNERMQEYKRQIDRESRWSMNGSKGSPNGDGIQAIGRSSHKMIEAVMLAAAKGKVQTIRQGYLSKRSSNLRGDWKRRFFVLDSRGMLYYYRKRSSKISGSGTQISIQRNSSELGSGLLSRWLSSHSHHHGGGGIHDEKSVAHHTVNLLTSTIKVDADQSDLRFCFRIISPTKNYTLQAESALDQMDWIEKITGVIASLLSLQAPERCLLGSPMGSGHHRSTSESSSLESGDFDHVAVEGYASERLASMHIDRPLRNMNVEKPIDQLRKVCGNAKCADCGAPEPDWSSLNLGVLICIECSGVHRNLGVHISKVRSLTLDVKVWEPSVINLFQSLGNTFANSVWEELLQSKAGFRADNGQQLMYVSKPCPSDSISTKEKFIHAKYAEKLFVRKPKEKNQASSAQQLWDAVSNNDKKALYGLIVGSEIDVNANYYRRETAAGDSSSSSSSLTLAKAMYMQEEQQQQEEPPPRSESSESSSSNRVGGGGGSSDPDGCSLLHLACETGDVGMVELLLQYGASVNALDSKGRTPLHRCVGRGNVPCAKLLVAR</sequence>
<dbReference type="EMBL" id="AUSU01003305">
    <property type="protein sequence ID" value="EPS67082.1"/>
    <property type="molecule type" value="Genomic_DNA"/>
</dbReference>
<evidence type="ECO:0000256" key="4">
    <source>
        <dbReference type="ARBA" id="ARBA00022771"/>
    </source>
</evidence>
<evidence type="ECO:0000256" key="2">
    <source>
        <dbReference type="ARBA" id="ARBA00022723"/>
    </source>
</evidence>
<dbReference type="Pfam" id="PF00169">
    <property type="entry name" value="PH"/>
    <property type="match status" value="1"/>
</dbReference>
<dbReference type="PANTHER" id="PTHR23180:SF160">
    <property type="entry name" value="ADP-RIBOSYLATION FACTOR GTPASE-ACTIVATING PROTEIN EFFECTOR PROTEIN 1"/>
    <property type="match status" value="1"/>
</dbReference>
<dbReference type="SUPFAM" id="SSF57863">
    <property type="entry name" value="ArfGap/RecO-like zinc finger"/>
    <property type="match status" value="1"/>
</dbReference>
<feature type="domain" description="PH" evidence="12">
    <location>
        <begin position="292"/>
        <end position="432"/>
    </location>
</feature>
<dbReference type="InterPro" id="IPR011993">
    <property type="entry name" value="PH-like_dom_sf"/>
</dbReference>
<evidence type="ECO:0000256" key="9">
    <source>
        <dbReference type="PROSITE-ProRule" id="PRU00288"/>
    </source>
</evidence>
<gene>
    <name evidence="14" type="ORF">M569_07693</name>
</gene>
<evidence type="ECO:0000256" key="10">
    <source>
        <dbReference type="SAM" id="Coils"/>
    </source>
</evidence>
<dbReference type="Gene3D" id="2.30.29.30">
    <property type="entry name" value="Pleckstrin-homology domain (PH domain)/Phosphotyrosine-binding domain (PTB)"/>
    <property type="match status" value="1"/>
</dbReference>
<dbReference type="PROSITE" id="PS50003">
    <property type="entry name" value="PH_DOMAIN"/>
    <property type="match status" value="1"/>
</dbReference>
<dbReference type="PROSITE" id="PS50297">
    <property type="entry name" value="ANK_REP_REGION"/>
    <property type="match status" value="2"/>
</dbReference>
<dbReference type="Gene3D" id="1.20.1270.60">
    <property type="entry name" value="Arfaptin homology (AH) domain/BAR domain"/>
    <property type="match status" value="1"/>
</dbReference>
<dbReference type="PRINTS" id="PR00405">
    <property type="entry name" value="REVINTRACTNG"/>
</dbReference>
<feature type="region of interest" description="Disordered" evidence="11">
    <location>
        <begin position="692"/>
        <end position="725"/>
    </location>
</feature>
<dbReference type="SUPFAM" id="SSF48403">
    <property type="entry name" value="Ankyrin repeat"/>
    <property type="match status" value="1"/>
</dbReference>
<evidence type="ECO:0000256" key="5">
    <source>
        <dbReference type="ARBA" id="ARBA00022833"/>
    </source>
</evidence>
<evidence type="ECO:0000256" key="11">
    <source>
        <dbReference type="SAM" id="MobiDB-lite"/>
    </source>
</evidence>
<keyword evidence="6 8" id="KW-0040">ANK repeat</keyword>
<keyword evidence="7 10" id="KW-0175">Coiled coil</keyword>
<dbReference type="FunFam" id="1.10.220.150:FF:000019">
    <property type="entry name" value="ADP-ribosylation factor GTPase-activating protein AGD1"/>
    <property type="match status" value="1"/>
</dbReference>
<evidence type="ECO:0000256" key="3">
    <source>
        <dbReference type="ARBA" id="ARBA00022737"/>
    </source>
</evidence>
<dbReference type="Gene3D" id="1.10.220.150">
    <property type="entry name" value="Arf GTPase activating protein"/>
    <property type="match status" value="1"/>
</dbReference>
<feature type="domain" description="Arf-GAP" evidence="13">
    <location>
        <begin position="496"/>
        <end position="634"/>
    </location>
</feature>
<dbReference type="InterPro" id="IPR001164">
    <property type="entry name" value="ArfGAP_dom"/>
</dbReference>
<dbReference type="Pfam" id="PF16746">
    <property type="entry name" value="BAR_3"/>
    <property type="match status" value="1"/>
</dbReference>
<feature type="repeat" description="ANK" evidence="8">
    <location>
        <begin position="760"/>
        <end position="783"/>
    </location>
</feature>
<proteinExistence type="predicted"/>
<dbReference type="InterPro" id="IPR045258">
    <property type="entry name" value="ACAP1/2/3-like"/>
</dbReference>
<dbReference type="SMART" id="SM00248">
    <property type="entry name" value="ANK"/>
    <property type="match status" value="1"/>
</dbReference>
<dbReference type="CDD" id="cd13250">
    <property type="entry name" value="PH_ACAP"/>
    <property type="match status" value="1"/>
</dbReference>
<protein>
    <submittedName>
        <fullName evidence="14">Uncharacterized protein</fullName>
    </submittedName>
</protein>
<dbReference type="InterPro" id="IPR004148">
    <property type="entry name" value="BAR_dom"/>
</dbReference>
<feature type="coiled-coil region" evidence="10">
    <location>
        <begin position="227"/>
        <end position="254"/>
    </location>
</feature>
<comment type="caution">
    <text evidence="14">The sequence shown here is derived from an EMBL/GenBank/DDBJ whole genome shotgun (WGS) entry which is preliminary data.</text>
</comment>
<evidence type="ECO:0000256" key="1">
    <source>
        <dbReference type="ARBA" id="ARBA00022468"/>
    </source>
</evidence>
<organism evidence="14 15">
    <name type="scientific">Genlisea aurea</name>
    <dbReference type="NCBI Taxonomy" id="192259"/>
    <lineage>
        <taxon>Eukaryota</taxon>
        <taxon>Viridiplantae</taxon>
        <taxon>Streptophyta</taxon>
        <taxon>Embryophyta</taxon>
        <taxon>Tracheophyta</taxon>
        <taxon>Spermatophyta</taxon>
        <taxon>Magnoliopsida</taxon>
        <taxon>eudicotyledons</taxon>
        <taxon>Gunneridae</taxon>
        <taxon>Pentapetalae</taxon>
        <taxon>asterids</taxon>
        <taxon>lamiids</taxon>
        <taxon>Lamiales</taxon>
        <taxon>Lentibulariaceae</taxon>
        <taxon>Genlisea</taxon>
    </lineage>
</organism>